<dbReference type="AlphaFoldDB" id="A0A6A5Z1N3"/>
<dbReference type="EMBL" id="ML977328">
    <property type="protein sequence ID" value="KAF2113369.1"/>
    <property type="molecule type" value="Genomic_DNA"/>
</dbReference>
<reference evidence="1" key="1">
    <citation type="journal article" date="2020" name="Stud. Mycol.">
        <title>101 Dothideomycetes genomes: a test case for predicting lifestyles and emergence of pathogens.</title>
        <authorList>
            <person name="Haridas S."/>
            <person name="Albert R."/>
            <person name="Binder M."/>
            <person name="Bloem J."/>
            <person name="Labutti K."/>
            <person name="Salamov A."/>
            <person name="Andreopoulos B."/>
            <person name="Baker S."/>
            <person name="Barry K."/>
            <person name="Bills G."/>
            <person name="Bluhm B."/>
            <person name="Cannon C."/>
            <person name="Castanera R."/>
            <person name="Culley D."/>
            <person name="Daum C."/>
            <person name="Ezra D."/>
            <person name="Gonzalez J."/>
            <person name="Henrissat B."/>
            <person name="Kuo A."/>
            <person name="Liang C."/>
            <person name="Lipzen A."/>
            <person name="Lutzoni F."/>
            <person name="Magnuson J."/>
            <person name="Mondo S."/>
            <person name="Nolan M."/>
            <person name="Ohm R."/>
            <person name="Pangilinan J."/>
            <person name="Park H.-J."/>
            <person name="Ramirez L."/>
            <person name="Alfaro M."/>
            <person name="Sun H."/>
            <person name="Tritt A."/>
            <person name="Yoshinaga Y."/>
            <person name="Zwiers L.-H."/>
            <person name="Turgeon B."/>
            <person name="Goodwin S."/>
            <person name="Spatafora J."/>
            <person name="Crous P."/>
            <person name="Grigoriev I."/>
        </authorList>
    </citation>
    <scope>NUCLEOTIDE SEQUENCE</scope>
    <source>
        <strain evidence="1">CBS 627.86</strain>
    </source>
</reference>
<sequence>MDAKVQSVFKEMQVLEHDHKRDLAQIDREAKTEIDYVNHQAELKRNAINKLFNVEHHRILERMRDCIDDELACLTLPLYSGSSTGPLIIANSRIRPSEFRPSDLQSIPLRNVKSLPVMDIRHGHPAEERKLLKNETATSRLDPALQVKESKATSRHPLVVCNKDGQWVELRCTMCDPAVNAHIDRLTGNPVHIKGLKGFAAHLANSHPELGPRFPHYLALEHCSYKVLDASEVQELMRGGEKAYAVPVLMKGKPLSSQGSTTVANTSVREYQERVNSTRSVIGKHPVRPVTPYGVLDPSRKRSRCSVSRSVEAMSDFSDQYEAKTFTVKQGLLRNIDALFKE</sequence>
<name>A0A6A5Z1N3_9PLEO</name>
<gene>
    <name evidence="1" type="ORF">BDV96DRAFT_688940</name>
</gene>
<protein>
    <submittedName>
        <fullName evidence="1">Uncharacterized protein</fullName>
    </submittedName>
</protein>
<organism evidence="1 2">
    <name type="scientific">Lophiotrema nucula</name>
    <dbReference type="NCBI Taxonomy" id="690887"/>
    <lineage>
        <taxon>Eukaryota</taxon>
        <taxon>Fungi</taxon>
        <taxon>Dikarya</taxon>
        <taxon>Ascomycota</taxon>
        <taxon>Pezizomycotina</taxon>
        <taxon>Dothideomycetes</taxon>
        <taxon>Pleosporomycetidae</taxon>
        <taxon>Pleosporales</taxon>
        <taxon>Lophiotremataceae</taxon>
        <taxon>Lophiotrema</taxon>
    </lineage>
</organism>
<evidence type="ECO:0000313" key="2">
    <source>
        <dbReference type="Proteomes" id="UP000799770"/>
    </source>
</evidence>
<evidence type="ECO:0000313" key="1">
    <source>
        <dbReference type="EMBL" id="KAF2113369.1"/>
    </source>
</evidence>
<accession>A0A6A5Z1N3</accession>
<dbReference type="Proteomes" id="UP000799770">
    <property type="component" value="Unassembled WGS sequence"/>
</dbReference>
<proteinExistence type="predicted"/>
<keyword evidence="2" id="KW-1185">Reference proteome</keyword>